<dbReference type="InterPro" id="IPR016181">
    <property type="entry name" value="Acyl_CoA_acyltransferase"/>
</dbReference>
<feature type="domain" description="N-acetyltransferase" evidence="1">
    <location>
        <begin position="21"/>
        <end position="186"/>
    </location>
</feature>
<gene>
    <name evidence="2" type="ORF">Pa4123_84700</name>
</gene>
<reference evidence="2" key="1">
    <citation type="submission" date="2022-12" db="EMBL/GenBank/DDBJ databases">
        <title>New Phytohabitans aurantiacus sp. RD004123 nov., an actinomycete isolated from soil.</title>
        <authorList>
            <person name="Triningsih D.W."/>
            <person name="Harunari E."/>
            <person name="Igarashi Y."/>
        </authorList>
    </citation>
    <scope>NUCLEOTIDE SEQUENCE</scope>
    <source>
        <strain evidence="2">RD004123</strain>
    </source>
</reference>
<evidence type="ECO:0000313" key="3">
    <source>
        <dbReference type="Proteomes" id="UP001144280"/>
    </source>
</evidence>
<protein>
    <submittedName>
        <fullName evidence="2">N-acetyltransferase</fullName>
    </submittedName>
</protein>
<dbReference type="PANTHER" id="PTHR43792:SF1">
    <property type="entry name" value="N-ACETYLTRANSFERASE DOMAIN-CONTAINING PROTEIN"/>
    <property type="match status" value="1"/>
</dbReference>
<dbReference type="InterPro" id="IPR000182">
    <property type="entry name" value="GNAT_dom"/>
</dbReference>
<dbReference type="Proteomes" id="UP001144280">
    <property type="component" value="Unassembled WGS sequence"/>
</dbReference>
<dbReference type="SUPFAM" id="SSF55729">
    <property type="entry name" value="Acyl-CoA N-acyltransferases (Nat)"/>
    <property type="match status" value="1"/>
</dbReference>
<accession>A0ABQ5RB91</accession>
<dbReference type="PROSITE" id="PS51186">
    <property type="entry name" value="GNAT"/>
    <property type="match status" value="1"/>
</dbReference>
<keyword evidence="3" id="KW-1185">Reference proteome</keyword>
<dbReference type="EMBL" id="BSDI01000078">
    <property type="protein sequence ID" value="GLI03192.1"/>
    <property type="molecule type" value="Genomic_DNA"/>
</dbReference>
<dbReference type="Gene3D" id="3.40.630.30">
    <property type="match status" value="1"/>
</dbReference>
<proteinExistence type="predicted"/>
<evidence type="ECO:0000313" key="2">
    <source>
        <dbReference type="EMBL" id="GLI03192.1"/>
    </source>
</evidence>
<dbReference type="Pfam" id="PF13302">
    <property type="entry name" value="Acetyltransf_3"/>
    <property type="match status" value="1"/>
</dbReference>
<name>A0ABQ5RB91_9ACTN</name>
<evidence type="ECO:0000259" key="1">
    <source>
        <dbReference type="PROSITE" id="PS51186"/>
    </source>
</evidence>
<dbReference type="InterPro" id="IPR051531">
    <property type="entry name" value="N-acetyltransferase"/>
</dbReference>
<sequence length="188" mass="20897">MVVTLPAYSGLVAKELTTERLTLRPWHLDDAETALGVYGDASIARWLSPAMDTVADLGAMRLVLQHWIGEDERLVPPAGRWAIERRDDGRVIGGAVLLPLPPGGDDLEMGWHLHRDVWGKGYAVEAGQRLARWAFDEGLDEVFAVTRPANDRAGAVARHIGMDWVGETEKYYGLRLQVFRMRPADLEG</sequence>
<organism evidence="2 3">
    <name type="scientific">Phytohabitans aurantiacus</name>
    <dbReference type="NCBI Taxonomy" id="3016789"/>
    <lineage>
        <taxon>Bacteria</taxon>
        <taxon>Bacillati</taxon>
        <taxon>Actinomycetota</taxon>
        <taxon>Actinomycetes</taxon>
        <taxon>Micromonosporales</taxon>
        <taxon>Micromonosporaceae</taxon>
    </lineage>
</organism>
<dbReference type="PANTHER" id="PTHR43792">
    <property type="entry name" value="GNAT FAMILY, PUTATIVE (AFU_ORTHOLOGUE AFUA_3G00765)-RELATED-RELATED"/>
    <property type="match status" value="1"/>
</dbReference>
<comment type="caution">
    <text evidence="2">The sequence shown here is derived from an EMBL/GenBank/DDBJ whole genome shotgun (WGS) entry which is preliminary data.</text>
</comment>